<evidence type="ECO:0000313" key="3">
    <source>
        <dbReference type="EMBL" id="AXT45327.1"/>
    </source>
</evidence>
<dbReference type="KEGG" id="crz:D1345_03600"/>
<dbReference type="GO" id="GO:0004407">
    <property type="term" value="F:histone deacetylase activity"/>
    <property type="evidence" value="ECO:0007669"/>
    <property type="project" value="TreeGrafter"/>
</dbReference>
<dbReference type="PRINTS" id="PR01270">
    <property type="entry name" value="HDASUPER"/>
</dbReference>
<feature type="domain" description="Histone deacetylase" evidence="2">
    <location>
        <begin position="62"/>
        <end position="346"/>
    </location>
</feature>
<comment type="similarity">
    <text evidence="1">Belongs to the histone deacetylase family.</text>
</comment>
<keyword evidence="4" id="KW-1185">Reference proteome</keyword>
<name>A0AAD0W7G5_9NEIS</name>
<dbReference type="InterPro" id="IPR000286">
    <property type="entry name" value="HDACs"/>
</dbReference>
<organism evidence="3 4">
    <name type="scientific">Chromobacterium rhizoryzae</name>
    <dbReference type="NCBI Taxonomy" id="1778675"/>
    <lineage>
        <taxon>Bacteria</taxon>
        <taxon>Pseudomonadati</taxon>
        <taxon>Pseudomonadota</taxon>
        <taxon>Betaproteobacteria</taxon>
        <taxon>Neisseriales</taxon>
        <taxon>Chromobacteriaceae</taxon>
        <taxon>Chromobacterium</taxon>
    </lineage>
</organism>
<evidence type="ECO:0000259" key="2">
    <source>
        <dbReference type="Pfam" id="PF00850"/>
    </source>
</evidence>
<reference evidence="3 4" key="1">
    <citation type="submission" date="2018-08" db="EMBL/GenBank/DDBJ databases">
        <title>Complete genome sequence of JP2-74.</title>
        <authorList>
            <person name="Wu L."/>
        </authorList>
    </citation>
    <scope>NUCLEOTIDE SEQUENCE [LARGE SCALE GENOMIC DNA]</scope>
    <source>
        <strain evidence="3 4">JP2-74</strain>
    </source>
</reference>
<dbReference type="Pfam" id="PF00850">
    <property type="entry name" value="Hist_deacetyl"/>
    <property type="match status" value="1"/>
</dbReference>
<dbReference type="PANTHER" id="PTHR10625">
    <property type="entry name" value="HISTONE DEACETYLASE HDAC1-RELATED"/>
    <property type="match status" value="1"/>
</dbReference>
<dbReference type="AlphaFoldDB" id="A0AAD0W7G5"/>
<dbReference type="EMBL" id="CP031968">
    <property type="protein sequence ID" value="AXT45327.1"/>
    <property type="molecule type" value="Genomic_DNA"/>
</dbReference>
<accession>A0AAD0W7G5</accession>
<dbReference type="SUPFAM" id="SSF52768">
    <property type="entry name" value="Arginase/deacetylase"/>
    <property type="match status" value="1"/>
</dbReference>
<dbReference type="InterPro" id="IPR023801">
    <property type="entry name" value="His_deacetylse_dom"/>
</dbReference>
<dbReference type="Proteomes" id="UP000259465">
    <property type="component" value="Chromosome"/>
</dbReference>
<gene>
    <name evidence="3" type="ORF">D1345_03600</name>
</gene>
<dbReference type="PANTHER" id="PTHR10625:SF10">
    <property type="entry name" value="HISTONE DEACETYLASE HDAC1"/>
    <property type="match status" value="1"/>
</dbReference>
<dbReference type="GO" id="GO:0040029">
    <property type="term" value="P:epigenetic regulation of gene expression"/>
    <property type="evidence" value="ECO:0007669"/>
    <property type="project" value="TreeGrafter"/>
</dbReference>
<evidence type="ECO:0000313" key="4">
    <source>
        <dbReference type="Proteomes" id="UP000259465"/>
    </source>
</evidence>
<protein>
    <submittedName>
        <fullName evidence="3">Histone deacetylase family protein</fullName>
    </submittedName>
</protein>
<dbReference type="CDD" id="cd11599">
    <property type="entry name" value="HDAC_classII_2"/>
    <property type="match status" value="1"/>
</dbReference>
<dbReference type="InterPro" id="IPR023696">
    <property type="entry name" value="Ureohydrolase_dom_sf"/>
</dbReference>
<dbReference type="Gene3D" id="3.40.800.20">
    <property type="entry name" value="Histone deacetylase domain"/>
    <property type="match status" value="1"/>
</dbReference>
<evidence type="ECO:0000256" key="1">
    <source>
        <dbReference type="ARBA" id="ARBA00005947"/>
    </source>
</evidence>
<dbReference type="InterPro" id="IPR037138">
    <property type="entry name" value="His_deacetylse_dom_sf"/>
</dbReference>
<proteinExistence type="inferred from homology"/>
<sequence>MERDCICTRLRALFIDITYPAPIVRNKESHVLTWLKNRLQRSGLTAYITHPDCLQHNMGVGHPECPERLIAIRDQLMASQILDGLQEIEAPEVTEQQLARVHPPHYLEYLESCSPSIGTFRVDPDTAMSAGTLQAARRAAGAVVKAVELVAEDKAPNAFCAVRPPGHHAESGKAMGFCFFNNLAIGVTHALSHYQFERVAVIDFDVHHGNGTEEILRDDPRVLMVSVFQHPFYPYCGDAPLGPNMHNVPLKAGSGGREFREAVETVWLPLLHDFQPQILFISAGFDAHREDDMGSLGLVEADYEWVTRHLMQIADLYADGRVVSVLEGGYDLSALGRSVAAHLRVLSDG</sequence>